<sequence length="125" mass="13154">MDPRYAGDALPLSPLSTPARIFSRATRYIQQGNSNAVANDKTLFQPDSPIAADNAIRLLALLGPVRFMRIIAVGGTRASKHPSPENCETGPLSRLTFTGDVPPVGALGSACVVFMEGGLLFNEGA</sequence>
<accession>A0A9W9IMD4</accession>
<protein>
    <submittedName>
        <fullName evidence="1">Uncharacterized protein</fullName>
    </submittedName>
</protein>
<dbReference type="AlphaFoldDB" id="A0A9W9IMD4"/>
<reference evidence="1" key="2">
    <citation type="journal article" date="2023" name="IMA Fungus">
        <title>Comparative genomic study of the Penicillium genus elucidates a diverse pangenome and 15 lateral gene transfer events.</title>
        <authorList>
            <person name="Petersen C."/>
            <person name="Sorensen T."/>
            <person name="Nielsen M.R."/>
            <person name="Sondergaard T.E."/>
            <person name="Sorensen J.L."/>
            <person name="Fitzpatrick D.A."/>
            <person name="Frisvad J.C."/>
            <person name="Nielsen K.L."/>
        </authorList>
    </citation>
    <scope>NUCLEOTIDE SEQUENCE</scope>
    <source>
        <strain evidence="1">IBT 21917</strain>
    </source>
</reference>
<evidence type="ECO:0000313" key="1">
    <source>
        <dbReference type="EMBL" id="KAJ5180484.1"/>
    </source>
</evidence>
<dbReference type="EMBL" id="JAPQKO010000002">
    <property type="protein sequence ID" value="KAJ5180484.1"/>
    <property type="molecule type" value="Genomic_DNA"/>
</dbReference>
<proteinExistence type="predicted"/>
<comment type="caution">
    <text evidence="1">The sequence shown here is derived from an EMBL/GenBank/DDBJ whole genome shotgun (WGS) entry which is preliminary data.</text>
</comment>
<gene>
    <name evidence="1" type="ORF">N7492_003694</name>
</gene>
<dbReference type="Proteomes" id="UP001146351">
    <property type="component" value="Unassembled WGS sequence"/>
</dbReference>
<evidence type="ECO:0000313" key="2">
    <source>
        <dbReference type="Proteomes" id="UP001146351"/>
    </source>
</evidence>
<organism evidence="1 2">
    <name type="scientific">Penicillium capsulatum</name>
    <dbReference type="NCBI Taxonomy" id="69766"/>
    <lineage>
        <taxon>Eukaryota</taxon>
        <taxon>Fungi</taxon>
        <taxon>Dikarya</taxon>
        <taxon>Ascomycota</taxon>
        <taxon>Pezizomycotina</taxon>
        <taxon>Eurotiomycetes</taxon>
        <taxon>Eurotiomycetidae</taxon>
        <taxon>Eurotiales</taxon>
        <taxon>Aspergillaceae</taxon>
        <taxon>Penicillium</taxon>
    </lineage>
</organism>
<name>A0A9W9IMD4_9EURO</name>
<keyword evidence="2" id="KW-1185">Reference proteome</keyword>
<reference evidence="1" key="1">
    <citation type="submission" date="2022-11" db="EMBL/GenBank/DDBJ databases">
        <authorList>
            <person name="Petersen C."/>
        </authorList>
    </citation>
    <scope>NUCLEOTIDE SEQUENCE</scope>
    <source>
        <strain evidence="1">IBT 21917</strain>
    </source>
</reference>